<dbReference type="EMBL" id="VUNM01000044">
    <property type="protein sequence ID" value="MST90213.1"/>
    <property type="molecule type" value="Genomic_DNA"/>
</dbReference>
<feature type="transmembrane region" description="Helical" evidence="1">
    <location>
        <begin position="102"/>
        <end position="120"/>
    </location>
</feature>
<protein>
    <submittedName>
        <fullName evidence="2">Uncharacterized protein</fullName>
    </submittedName>
</protein>
<feature type="transmembrane region" description="Helical" evidence="1">
    <location>
        <begin position="423"/>
        <end position="446"/>
    </location>
</feature>
<gene>
    <name evidence="2" type="ORF">FYJ79_11675</name>
</gene>
<feature type="transmembrane region" description="Helical" evidence="1">
    <location>
        <begin position="392"/>
        <end position="411"/>
    </location>
</feature>
<feature type="transmembrane region" description="Helical" evidence="1">
    <location>
        <begin position="364"/>
        <end position="386"/>
    </location>
</feature>
<dbReference type="Proteomes" id="UP000442619">
    <property type="component" value="Unassembled WGS sequence"/>
</dbReference>
<feature type="transmembrane region" description="Helical" evidence="1">
    <location>
        <begin position="227"/>
        <end position="247"/>
    </location>
</feature>
<organism evidence="2 3">
    <name type="scientific">Sharpea porci</name>
    <dbReference type="NCBI Taxonomy" id="2652286"/>
    <lineage>
        <taxon>Bacteria</taxon>
        <taxon>Bacillati</taxon>
        <taxon>Bacillota</taxon>
        <taxon>Erysipelotrichia</taxon>
        <taxon>Erysipelotrichales</taxon>
        <taxon>Coprobacillaceae</taxon>
        <taxon>Sharpea</taxon>
    </lineage>
</organism>
<dbReference type="AlphaFoldDB" id="A0A844FX49"/>
<evidence type="ECO:0000313" key="3">
    <source>
        <dbReference type="Proteomes" id="UP000442619"/>
    </source>
</evidence>
<evidence type="ECO:0000256" key="1">
    <source>
        <dbReference type="SAM" id="Phobius"/>
    </source>
</evidence>
<feature type="transmembrane region" description="Helical" evidence="1">
    <location>
        <begin position="38"/>
        <end position="56"/>
    </location>
</feature>
<sequence length="659" mass="77157">MINYLKGVLFLFGYLNFLYLLGTTLFPHKSVPYKIVAAYVINTFLLFIPGVIVQILKLSWDTYFLSFLIIDFLLIFSCIYVLIKRKQYLTKNILLQYLKDYWVVIVATLACGAFIVFYNYDFFYNGYNDDSYYLVKMASLPFMKNPFNANYETGFYSPISIFDVRNLNTHELEMSVYYFITRVTPTLFFRGFISFINRFLFVCTIYVTAERLNFMMDKPIKRNKLQYVSLLAIIAFFDYNALAYNKILYVRDGWIVNVATYYGSAVVMMMAFFWLFDIFFDNDLSIIKRLLFFVITSFTLVSKSGIVLPIIALSFISFILTILWNKNKKYLVIFILVLLGLSIAIENKISLFNLNYERSSNINYFVNNFSSIVFIPFIVIFILLVLKKYKNISFVSYVFSLFAISGLSPFNNIIELASQYSFVFGRMIASLFIFFVLVTSILIFFYFYSLNFNKEISLIRNIVLFIVIGCIAFGSLYAKEGSIYYIINELKVYVKNPYLTPRAVKELGERLQQIEDETHKDVYALVPFESYDGNKINTRMYYNGLVDLMPLRVAGAVRAFAPNIKSLTIICRWSADIENSHTVFDGFKTDDVTKYINFQFNPNKDNTQEFMNVLREYPINVVVMWDKGGKKELESEGFHQYGNTIYSEYANYYVYYRDS</sequence>
<reference evidence="2 3" key="1">
    <citation type="submission" date="2019-08" db="EMBL/GenBank/DDBJ databases">
        <title>In-depth cultivation of the pig gut microbiome towards novel bacterial diversity and tailored functional studies.</title>
        <authorList>
            <person name="Wylensek D."/>
            <person name="Hitch T.C.A."/>
            <person name="Clavel T."/>
        </authorList>
    </citation>
    <scope>NUCLEOTIDE SEQUENCE [LARGE SCALE GENOMIC DNA]</scope>
    <source>
        <strain evidence="2 3">CA-Schmier-601-WT-3</strain>
    </source>
</reference>
<keyword evidence="1" id="KW-1133">Transmembrane helix</keyword>
<evidence type="ECO:0000313" key="2">
    <source>
        <dbReference type="EMBL" id="MST90213.1"/>
    </source>
</evidence>
<feature type="transmembrane region" description="Helical" evidence="1">
    <location>
        <begin position="259"/>
        <end position="279"/>
    </location>
</feature>
<feature type="transmembrane region" description="Helical" evidence="1">
    <location>
        <begin position="6"/>
        <end position="26"/>
    </location>
</feature>
<name>A0A844FX49_9FIRM</name>
<keyword evidence="1" id="KW-0812">Transmembrane</keyword>
<feature type="transmembrane region" description="Helical" evidence="1">
    <location>
        <begin position="62"/>
        <end position="82"/>
    </location>
</feature>
<dbReference type="RefSeq" id="WP_154518712.1">
    <property type="nucleotide sequence ID" value="NZ_VUNM01000044.1"/>
</dbReference>
<keyword evidence="3" id="KW-1185">Reference proteome</keyword>
<accession>A0A844FX49</accession>
<comment type="caution">
    <text evidence="2">The sequence shown here is derived from an EMBL/GenBank/DDBJ whole genome shotgun (WGS) entry which is preliminary data.</text>
</comment>
<feature type="transmembrane region" description="Helical" evidence="1">
    <location>
        <begin position="291"/>
        <end position="324"/>
    </location>
</feature>
<feature type="transmembrane region" description="Helical" evidence="1">
    <location>
        <begin position="330"/>
        <end position="352"/>
    </location>
</feature>
<keyword evidence="1" id="KW-0472">Membrane</keyword>
<feature type="transmembrane region" description="Helical" evidence="1">
    <location>
        <begin position="187"/>
        <end position="207"/>
    </location>
</feature>
<feature type="transmembrane region" description="Helical" evidence="1">
    <location>
        <begin position="458"/>
        <end position="478"/>
    </location>
</feature>
<proteinExistence type="predicted"/>